<dbReference type="PIRSF" id="PIRSF000799">
    <property type="entry name" value="DNA_pol_eps_2"/>
    <property type="match status" value="1"/>
</dbReference>
<dbReference type="GO" id="GO:0003677">
    <property type="term" value="F:DNA binding"/>
    <property type="evidence" value="ECO:0007669"/>
    <property type="project" value="UniProtKB-UniRule"/>
</dbReference>
<evidence type="ECO:0000313" key="10">
    <source>
        <dbReference type="Proteomes" id="UP001607303"/>
    </source>
</evidence>
<accession>A0ABD2BCW6</accession>
<evidence type="ECO:0000256" key="3">
    <source>
        <dbReference type="ARBA" id="ARBA00022705"/>
    </source>
</evidence>
<dbReference type="InterPro" id="IPR024639">
    <property type="entry name" value="DNA_pol_e_bsu_N"/>
</dbReference>
<dbReference type="Pfam" id="PF04042">
    <property type="entry name" value="DNA_pol_E_B"/>
    <property type="match status" value="1"/>
</dbReference>
<dbReference type="Proteomes" id="UP001607303">
    <property type="component" value="Unassembled WGS sequence"/>
</dbReference>
<keyword evidence="3 6" id="KW-0235">DNA replication</keyword>
<evidence type="ECO:0000256" key="1">
    <source>
        <dbReference type="ARBA" id="ARBA00004123"/>
    </source>
</evidence>
<dbReference type="Gene3D" id="1.10.8.60">
    <property type="match status" value="1"/>
</dbReference>
<dbReference type="PANTHER" id="PTHR12708:SF0">
    <property type="entry name" value="DNA POLYMERASE EPSILON SUBUNIT 2"/>
    <property type="match status" value="1"/>
</dbReference>
<dbReference type="InterPro" id="IPR016266">
    <property type="entry name" value="POLE2"/>
</dbReference>
<dbReference type="Pfam" id="PF12213">
    <property type="entry name" value="Dpoe2NT"/>
    <property type="match status" value="1"/>
</dbReference>
<comment type="similarity">
    <text evidence="2 6">Belongs to the DNA polymerase epsilon subunit B family.</text>
</comment>
<evidence type="ECO:0000313" key="9">
    <source>
        <dbReference type="EMBL" id="KAL2730579.1"/>
    </source>
</evidence>
<gene>
    <name evidence="9" type="ORF">V1477_016390</name>
</gene>
<keyword evidence="4 6" id="KW-0238">DNA-binding</keyword>
<evidence type="ECO:0000256" key="2">
    <source>
        <dbReference type="ARBA" id="ARBA00009560"/>
    </source>
</evidence>
<keyword evidence="10" id="KW-1185">Reference proteome</keyword>
<dbReference type="GO" id="GO:0006260">
    <property type="term" value="P:DNA replication"/>
    <property type="evidence" value="ECO:0007669"/>
    <property type="project" value="UniProtKB-KW"/>
</dbReference>
<dbReference type="InterPro" id="IPR007185">
    <property type="entry name" value="DNA_pol_a/d/e_bsu"/>
</dbReference>
<keyword evidence="5 6" id="KW-0539">Nucleus</keyword>
<evidence type="ECO:0000256" key="5">
    <source>
        <dbReference type="ARBA" id="ARBA00023242"/>
    </source>
</evidence>
<reference evidence="9 10" key="1">
    <citation type="journal article" date="2024" name="Ann. Entomol. Soc. Am.">
        <title>Genomic analyses of the southern and eastern yellowjacket wasps (Hymenoptera: Vespidae) reveal evolutionary signatures of social life.</title>
        <authorList>
            <person name="Catto M.A."/>
            <person name="Caine P.B."/>
            <person name="Orr S.E."/>
            <person name="Hunt B.G."/>
            <person name="Goodisman M.A.D."/>
        </authorList>
    </citation>
    <scope>NUCLEOTIDE SEQUENCE [LARGE SCALE GENOMIC DNA]</scope>
    <source>
        <strain evidence="9">232</strain>
        <tissue evidence="9">Head and thorax</tissue>
    </source>
</reference>
<dbReference type="PANTHER" id="PTHR12708">
    <property type="entry name" value="DNA POLYMERASE EPSILON SUBUNIT B"/>
    <property type="match status" value="1"/>
</dbReference>
<feature type="domain" description="DNA polymerase alpha/delta/epsilon subunit B" evidence="7">
    <location>
        <begin position="241"/>
        <end position="442"/>
    </location>
</feature>
<evidence type="ECO:0000259" key="8">
    <source>
        <dbReference type="Pfam" id="PF12213"/>
    </source>
</evidence>
<dbReference type="AlphaFoldDB" id="A0ABD2BCW6"/>
<protein>
    <recommendedName>
        <fullName evidence="6">DNA polymerase epsilon subunit</fullName>
    </recommendedName>
    <alternativeName>
        <fullName evidence="6">DNA polymerase II subunit 2</fullName>
    </alternativeName>
</protein>
<evidence type="ECO:0000256" key="6">
    <source>
        <dbReference type="PIRNR" id="PIRNR000799"/>
    </source>
</evidence>
<dbReference type="SUPFAM" id="SSF56300">
    <property type="entry name" value="Metallo-dependent phosphatases"/>
    <property type="match status" value="1"/>
</dbReference>
<name>A0ABD2BCW6_VESMC</name>
<dbReference type="EMBL" id="JAYRBN010000091">
    <property type="protein sequence ID" value="KAL2730579.1"/>
    <property type="molecule type" value="Genomic_DNA"/>
</dbReference>
<sequence length="496" mass="56152">MVDDKLIKIVQSTFSIYGLVLSRTLSISVARQLSQLNEDEQENWLTGVVERVLSQNLKTPHVEIDHVRLAITDFMRSDVLKETETKLNVIDAYDIPKIIYDLKKKKFVLQKVATNLYSDVTQKTILFKDRFETILYRLLRHELFVSRKLGEKNQSRIKLTPIESLFNENGLIMEGSIVLVSGTYTSGVLYVKEIGFPPPESSDNSRADFGDANTFGGPHPTSLKLSEKLKVYEESNQNGMIIFLSDLWLDNSAVLCKFKIMLDGLMDIPPIAFVICGDFLSFPENEFSPAAMKEGFKKLADLIVQYPTIKESSKFIFVPGPCDLGAPKILPRRSLSKYVVEDVQKVIPEAVFATNPCRIQYCTKEIVVYREDILIKMCRNTLRFPSGEESKVPNHFAKSIICQAHLVPLTLTASPVYWTHDYALRLHPTPDLIVVADKYEPYSTVYSNCHVINPGSFPNNKFSFKTYVPSANIIEDCEIPSPQLGLDISQFLILEA</sequence>
<comment type="subcellular location">
    <subcellularLocation>
        <location evidence="1 6">Nucleus</location>
    </subcellularLocation>
</comment>
<feature type="domain" description="DNA polymerase epsilon subunit B N-terminal" evidence="8">
    <location>
        <begin position="5"/>
        <end position="73"/>
    </location>
</feature>
<proteinExistence type="inferred from homology"/>
<organism evidence="9 10">
    <name type="scientific">Vespula maculifrons</name>
    <name type="common">Eastern yellow jacket</name>
    <name type="synonym">Wasp</name>
    <dbReference type="NCBI Taxonomy" id="7453"/>
    <lineage>
        <taxon>Eukaryota</taxon>
        <taxon>Metazoa</taxon>
        <taxon>Ecdysozoa</taxon>
        <taxon>Arthropoda</taxon>
        <taxon>Hexapoda</taxon>
        <taxon>Insecta</taxon>
        <taxon>Pterygota</taxon>
        <taxon>Neoptera</taxon>
        <taxon>Endopterygota</taxon>
        <taxon>Hymenoptera</taxon>
        <taxon>Apocrita</taxon>
        <taxon>Aculeata</taxon>
        <taxon>Vespoidea</taxon>
        <taxon>Vespidae</taxon>
        <taxon>Vespinae</taxon>
        <taxon>Vespula</taxon>
    </lineage>
</organism>
<evidence type="ECO:0000256" key="4">
    <source>
        <dbReference type="ARBA" id="ARBA00023125"/>
    </source>
</evidence>
<dbReference type="GO" id="GO:0008622">
    <property type="term" value="C:epsilon DNA polymerase complex"/>
    <property type="evidence" value="ECO:0007669"/>
    <property type="project" value="UniProtKB-UniRule"/>
</dbReference>
<comment type="function">
    <text evidence="6">Participates in DNA repair and in chromosomal DNA replication.</text>
</comment>
<evidence type="ECO:0000259" key="7">
    <source>
        <dbReference type="Pfam" id="PF04042"/>
    </source>
</evidence>
<dbReference type="InterPro" id="IPR029052">
    <property type="entry name" value="Metallo-depent_PP-like"/>
</dbReference>
<dbReference type="Gene3D" id="3.60.21.60">
    <property type="match status" value="1"/>
</dbReference>
<comment type="caution">
    <text evidence="9">The sequence shown here is derived from an EMBL/GenBank/DDBJ whole genome shotgun (WGS) entry which is preliminary data.</text>
</comment>